<feature type="compositionally biased region" description="Low complexity" evidence="1">
    <location>
        <begin position="23"/>
        <end position="42"/>
    </location>
</feature>
<gene>
    <name evidence="2" type="ORF">VOLCADRAFT_92756</name>
</gene>
<evidence type="ECO:0000256" key="1">
    <source>
        <dbReference type="SAM" id="MobiDB-lite"/>
    </source>
</evidence>
<dbReference type="AlphaFoldDB" id="D8U0F9"/>
<dbReference type="KEGG" id="vcn:VOLCADRAFT_92756"/>
<dbReference type="Proteomes" id="UP000001058">
    <property type="component" value="Unassembled WGS sequence"/>
</dbReference>
<evidence type="ECO:0000313" key="2">
    <source>
        <dbReference type="EMBL" id="EFJ46851.1"/>
    </source>
</evidence>
<dbReference type="InParanoid" id="D8U0F9"/>
<dbReference type="EMBL" id="GL378348">
    <property type="protein sequence ID" value="EFJ46851.1"/>
    <property type="molecule type" value="Genomic_DNA"/>
</dbReference>
<sequence>MEAVPNSFSLEAVPRPISNQRSANPQPATLLPPATPNATANLQRKRTKSTNKIDAVGVPPGFERPRNPNEDIIWLTDTCGGDFKSWAYALQGSTTQPATLLPPATPNATANLQRKRTKSTNKIDAVGVPPGFERPRNPNEDIIWLTDTCGGDFKSWAYALQGSTTVICFFATHIRRVTPPFPARTGIAQLTPGTRPPTPTKRL</sequence>
<proteinExistence type="predicted"/>
<dbReference type="RefSeq" id="XP_002952060.1">
    <property type="nucleotide sequence ID" value="XM_002952014.1"/>
</dbReference>
<reference evidence="2 3" key="1">
    <citation type="journal article" date="2010" name="Science">
        <title>Genomic analysis of organismal complexity in the multicellular green alga Volvox carteri.</title>
        <authorList>
            <person name="Prochnik S.E."/>
            <person name="Umen J."/>
            <person name="Nedelcu A.M."/>
            <person name="Hallmann A."/>
            <person name="Miller S.M."/>
            <person name="Nishii I."/>
            <person name="Ferris P."/>
            <person name="Kuo A."/>
            <person name="Mitros T."/>
            <person name="Fritz-Laylin L.K."/>
            <person name="Hellsten U."/>
            <person name="Chapman J."/>
            <person name="Simakov O."/>
            <person name="Rensing S.A."/>
            <person name="Terry A."/>
            <person name="Pangilinan J."/>
            <person name="Kapitonov V."/>
            <person name="Jurka J."/>
            <person name="Salamov A."/>
            <person name="Shapiro H."/>
            <person name="Schmutz J."/>
            <person name="Grimwood J."/>
            <person name="Lindquist E."/>
            <person name="Lucas S."/>
            <person name="Grigoriev I.V."/>
            <person name="Schmitt R."/>
            <person name="Kirk D."/>
            <person name="Rokhsar D.S."/>
        </authorList>
    </citation>
    <scope>NUCLEOTIDE SEQUENCE [LARGE SCALE GENOMIC DNA]</scope>
    <source>
        <strain evidence="3">f. Nagariensis / Eve</strain>
    </source>
</reference>
<dbReference type="GeneID" id="9628398"/>
<feature type="region of interest" description="Disordered" evidence="1">
    <location>
        <begin position="1"/>
        <end position="69"/>
    </location>
</feature>
<protein>
    <submittedName>
        <fullName evidence="2">Uncharacterized protein</fullName>
    </submittedName>
</protein>
<accession>D8U0F9</accession>
<keyword evidence="3" id="KW-1185">Reference proteome</keyword>
<name>D8U0F9_VOLCA</name>
<feature type="region of interest" description="Disordered" evidence="1">
    <location>
        <begin position="115"/>
        <end position="134"/>
    </location>
</feature>
<organism evidence="3">
    <name type="scientific">Volvox carteri f. nagariensis</name>
    <dbReference type="NCBI Taxonomy" id="3068"/>
    <lineage>
        <taxon>Eukaryota</taxon>
        <taxon>Viridiplantae</taxon>
        <taxon>Chlorophyta</taxon>
        <taxon>core chlorophytes</taxon>
        <taxon>Chlorophyceae</taxon>
        <taxon>CS clade</taxon>
        <taxon>Chlamydomonadales</taxon>
        <taxon>Volvocaceae</taxon>
        <taxon>Volvox</taxon>
    </lineage>
</organism>
<evidence type="ECO:0000313" key="3">
    <source>
        <dbReference type="Proteomes" id="UP000001058"/>
    </source>
</evidence>